<keyword evidence="2" id="KW-1185">Reference proteome</keyword>
<name>A0A7J0HD15_9ERIC</name>
<comment type="caution">
    <text evidence="1">The sequence shown here is derived from an EMBL/GenBank/DDBJ whole genome shotgun (WGS) entry which is preliminary data.</text>
</comment>
<reference evidence="1 2" key="1">
    <citation type="submission" date="2019-07" db="EMBL/GenBank/DDBJ databases">
        <title>De Novo Assembly of kiwifruit Actinidia rufa.</title>
        <authorList>
            <person name="Sugita-Konishi S."/>
            <person name="Sato K."/>
            <person name="Mori E."/>
            <person name="Abe Y."/>
            <person name="Kisaki G."/>
            <person name="Hamano K."/>
            <person name="Suezawa K."/>
            <person name="Otani M."/>
            <person name="Fukuda T."/>
            <person name="Manabe T."/>
            <person name="Gomi K."/>
            <person name="Tabuchi M."/>
            <person name="Akimitsu K."/>
            <person name="Kataoka I."/>
        </authorList>
    </citation>
    <scope>NUCLEOTIDE SEQUENCE [LARGE SCALE GENOMIC DNA]</scope>
    <source>
        <strain evidence="2">cv. Fuchu</strain>
    </source>
</reference>
<dbReference type="GO" id="GO:0003676">
    <property type="term" value="F:nucleic acid binding"/>
    <property type="evidence" value="ECO:0007669"/>
    <property type="project" value="InterPro"/>
</dbReference>
<sequence>MVEHKPRMWHEALFEALWAYRTSKRTATGVTPFMLTYEHDAVLPMEVTIKSLRLAFQNDLEPAEYSQAMYMELEDLDKVRLATLDHLLVQKQRAARAYVNRVRKKASLKET</sequence>
<dbReference type="Gene3D" id="3.30.420.10">
    <property type="entry name" value="Ribonuclease H-like superfamily/Ribonuclease H"/>
    <property type="match status" value="1"/>
</dbReference>
<proteinExistence type="predicted"/>
<dbReference type="Proteomes" id="UP000585474">
    <property type="component" value="Unassembled WGS sequence"/>
</dbReference>
<organism evidence="1 2">
    <name type="scientific">Actinidia rufa</name>
    <dbReference type="NCBI Taxonomy" id="165716"/>
    <lineage>
        <taxon>Eukaryota</taxon>
        <taxon>Viridiplantae</taxon>
        <taxon>Streptophyta</taxon>
        <taxon>Embryophyta</taxon>
        <taxon>Tracheophyta</taxon>
        <taxon>Spermatophyta</taxon>
        <taxon>Magnoliopsida</taxon>
        <taxon>eudicotyledons</taxon>
        <taxon>Gunneridae</taxon>
        <taxon>Pentapetalae</taxon>
        <taxon>asterids</taxon>
        <taxon>Ericales</taxon>
        <taxon>Actinidiaceae</taxon>
        <taxon>Actinidia</taxon>
    </lineage>
</organism>
<accession>A0A7J0HD15</accession>
<dbReference type="PANTHER" id="PTHR48475">
    <property type="entry name" value="RIBONUCLEASE H"/>
    <property type="match status" value="1"/>
</dbReference>
<protein>
    <submittedName>
        <fullName evidence="1">Uncharacterized protein</fullName>
    </submittedName>
</protein>
<evidence type="ECO:0000313" key="2">
    <source>
        <dbReference type="Proteomes" id="UP000585474"/>
    </source>
</evidence>
<dbReference type="AlphaFoldDB" id="A0A7J0HD15"/>
<dbReference type="OrthoDB" id="5596291at2759"/>
<dbReference type="PANTHER" id="PTHR48475:SF1">
    <property type="entry name" value="RNASE H TYPE-1 DOMAIN-CONTAINING PROTEIN"/>
    <property type="match status" value="1"/>
</dbReference>
<gene>
    <name evidence="1" type="ORF">Acr_29g0001100</name>
</gene>
<dbReference type="EMBL" id="BJWL01000029">
    <property type="protein sequence ID" value="GFZ20948.1"/>
    <property type="molecule type" value="Genomic_DNA"/>
</dbReference>
<dbReference type="InterPro" id="IPR036397">
    <property type="entry name" value="RNaseH_sf"/>
</dbReference>
<evidence type="ECO:0000313" key="1">
    <source>
        <dbReference type="EMBL" id="GFZ20948.1"/>
    </source>
</evidence>